<sequence>MKFQQNLDCKGEDQKKKALQFIFLLGIVSLFGDITYEGARSIAGPYLAVLGASASIVGLVAGLGEFIGYALRLISGYLADRTGKYWVMTIIGYGLIFSIPLLAFAGYWQLAAVLIILERMGKAIRTPARDAILSHATKQVGRGWGFGIHEALDQVGAIIGPLIFSTVFLLKGGYREGFTILWIPALLTLAILIIARIKVPAPEKLETSGIITRQNLKGKGKLPTVFWFYVLFTSLSVMGFASFQLISFHLKVQSVFSDIQIPIFYAIAMGVDALVALIIGKTYDKIGLRILIMIPLLTLPIPFIAFSRSYILAVMSVILWGAVMGIHETIMRASIADLTPIEHRGFAYGIFNTAYGASWFIGSVLMGLLYDFSVKYLILFVVIIEVISVLVFFMVKKMVLLAGKNIGR</sequence>
<keyword evidence="5 7" id="KW-1133">Transmembrane helix</keyword>
<reference evidence="9 10" key="1">
    <citation type="submission" date="2016-07" db="EMBL/GenBank/DDBJ databases">
        <title>Genome and transcriptome analysis of iron-reducing fermentative bacteria Anoxybacter fermentans.</title>
        <authorList>
            <person name="Zeng X."/>
            <person name="Shao Z."/>
        </authorList>
    </citation>
    <scope>NUCLEOTIDE SEQUENCE [LARGE SCALE GENOMIC DNA]</scope>
    <source>
        <strain evidence="9 10">DY22613</strain>
    </source>
</reference>
<dbReference type="InterPro" id="IPR020846">
    <property type="entry name" value="MFS_dom"/>
</dbReference>
<evidence type="ECO:0000313" key="9">
    <source>
        <dbReference type="EMBL" id="AZR74243.1"/>
    </source>
</evidence>
<name>A0A3Q9HSE5_9FIRM</name>
<feature type="transmembrane region" description="Helical" evidence="7">
    <location>
        <begin position="346"/>
        <end position="370"/>
    </location>
</feature>
<feature type="transmembrane region" description="Helical" evidence="7">
    <location>
        <begin position="180"/>
        <end position="197"/>
    </location>
</feature>
<dbReference type="AlphaFoldDB" id="A0A3Q9HSE5"/>
<keyword evidence="2" id="KW-0813">Transport</keyword>
<dbReference type="GO" id="GO:0005886">
    <property type="term" value="C:plasma membrane"/>
    <property type="evidence" value="ECO:0007669"/>
    <property type="project" value="UniProtKB-SubCell"/>
</dbReference>
<feature type="transmembrane region" description="Helical" evidence="7">
    <location>
        <begin position="376"/>
        <end position="395"/>
    </location>
</feature>
<dbReference type="PANTHER" id="PTHR42688">
    <property type="entry name" value="CONSERVED PROTEIN"/>
    <property type="match status" value="1"/>
</dbReference>
<evidence type="ECO:0000313" key="10">
    <source>
        <dbReference type="Proteomes" id="UP000267250"/>
    </source>
</evidence>
<feature type="transmembrane region" description="Helical" evidence="7">
    <location>
        <begin position="226"/>
        <end position="247"/>
    </location>
</feature>
<dbReference type="OrthoDB" id="9803985at2"/>
<feature type="transmembrane region" description="Helical" evidence="7">
    <location>
        <begin position="310"/>
        <end position="326"/>
    </location>
</feature>
<proteinExistence type="predicted"/>
<accession>A0A3Q9HSE5</accession>
<dbReference type="PROSITE" id="PS50850">
    <property type="entry name" value="MFS"/>
    <property type="match status" value="1"/>
</dbReference>
<dbReference type="Proteomes" id="UP000267250">
    <property type="component" value="Chromosome"/>
</dbReference>
<comment type="subcellular location">
    <subcellularLocation>
        <location evidence="1">Cell membrane</location>
        <topology evidence="1">Multi-pass membrane protein</topology>
    </subcellularLocation>
</comment>
<evidence type="ECO:0000259" key="8">
    <source>
        <dbReference type="PROSITE" id="PS50850"/>
    </source>
</evidence>
<evidence type="ECO:0000256" key="1">
    <source>
        <dbReference type="ARBA" id="ARBA00004651"/>
    </source>
</evidence>
<dbReference type="KEGG" id="aft:BBF96_13045"/>
<dbReference type="EMBL" id="CP016379">
    <property type="protein sequence ID" value="AZR74243.1"/>
    <property type="molecule type" value="Genomic_DNA"/>
</dbReference>
<dbReference type="InterPro" id="IPR052425">
    <property type="entry name" value="Uncharacterized_MFS-type"/>
</dbReference>
<dbReference type="InterPro" id="IPR036259">
    <property type="entry name" value="MFS_trans_sf"/>
</dbReference>
<keyword evidence="10" id="KW-1185">Reference proteome</keyword>
<evidence type="ECO:0000256" key="7">
    <source>
        <dbReference type="SAM" id="Phobius"/>
    </source>
</evidence>
<evidence type="ECO:0000256" key="6">
    <source>
        <dbReference type="ARBA" id="ARBA00023136"/>
    </source>
</evidence>
<dbReference type="PANTHER" id="PTHR42688:SF1">
    <property type="entry name" value="BLR5212 PROTEIN"/>
    <property type="match status" value="1"/>
</dbReference>
<feature type="transmembrane region" description="Helical" evidence="7">
    <location>
        <begin position="286"/>
        <end position="304"/>
    </location>
</feature>
<dbReference type="Gene3D" id="1.20.1250.20">
    <property type="entry name" value="MFS general substrate transporter like domains"/>
    <property type="match status" value="2"/>
</dbReference>
<dbReference type="CDD" id="cd17370">
    <property type="entry name" value="MFS_MJ1317_like"/>
    <property type="match status" value="1"/>
</dbReference>
<feature type="transmembrane region" description="Helical" evidence="7">
    <location>
        <begin position="259"/>
        <end position="279"/>
    </location>
</feature>
<gene>
    <name evidence="9" type="ORF">BBF96_13045</name>
</gene>
<evidence type="ECO:0000256" key="4">
    <source>
        <dbReference type="ARBA" id="ARBA00022692"/>
    </source>
</evidence>
<dbReference type="InterPro" id="IPR011701">
    <property type="entry name" value="MFS"/>
</dbReference>
<feature type="domain" description="Major facilitator superfamily (MFS) profile" evidence="8">
    <location>
        <begin position="18"/>
        <end position="399"/>
    </location>
</feature>
<keyword evidence="3" id="KW-1003">Cell membrane</keyword>
<organism evidence="9 10">
    <name type="scientific">Anoxybacter fermentans</name>
    <dbReference type="NCBI Taxonomy" id="1323375"/>
    <lineage>
        <taxon>Bacteria</taxon>
        <taxon>Bacillati</taxon>
        <taxon>Bacillota</taxon>
        <taxon>Clostridia</taxon>
        <taxon>Halanaerobiales</taxon>
        <taxon>Anoxybacter</taxon>
    </lineage>
</organism>
<dbReference type="SUPFAM" id="SSF103473">
    <property type="entry name" value="MFS general substrate transporter"/>
    <property type="match status" value="1"/>
</dbReference>
<evidence type="ECO:0000256" key="5">
    <source>
        <dbReference type="ARBA" id="ARBA00022989"/>
    </source>
</evidence>
<dbReference type="RefSeq" id="WP_127017599.1">
    <property type="nucleotide sequence ID" value="NZ_CP016379.1"/>
</dbReference>
<feature type="transmembrane region" description="Helical" evidence="7">
    <location>
        <begin position="48"/>
        <end position="70"/>
    </location>
</feature>
<feature type="transmembrane region" description="Helical" evidence="7">
    <location>
        <begin position="18"/>
        <end position="36"/>
    </location>
</feature>
<keyword evidence="4 7" id="KW-0812">Transmembrane</keyword>
<protein>
    <submittedName>
        <fullName evidence="9">MFS transporter</fullName>
    </submittedName>
</protein>
<keyword evidence="6 7" id="KW-0472">Membrane</keyword>
<evidence type="ECO:0000256" key="2">
    <source>
        <dbReference type="ARBA" id="ARBA00022448"/>
    </source>
</evidence>
<dbReference type="GO" id="GO:0022857">
    <property type="term" value="F:transmembrane transporter activity"/>
    <property type="evidence" value="ECO:0007669"/>
    <property type="project" value="InterPro"/>
</dbReference>
<feature type="transmembrane region" description="Helical" evidence="7">
    <location>
        <begin position="90"/>
        <end position="117"/>
    </location>
</feature>
<dbReference type="Pfam" id="PF07690">
    <property type="entry name" value="MFS_1"/>
    <property type="match status" value="1"/>
</dbReference>
<evidence type="ECO:0000256" key="3">
    <source>
        <dbReference type="ARBA" id="ARBA00022475"/>
    </source>
</evidence>